<proteinExistence type="predicted"/>
<evidence type="ECO:0000256" key="1">
    <source>
        <dbReference type="SAM" id="MobiDB-lite"/>
    </source>
</evidence>
<gene>
    <name evidence="2" type="ORF">EJB05_43582</name>
</gene>
<feature type="non-terminal residue" evidence="2">
    <location>
        <position position="1"/>
    </location>
</feature>
<dbReference type="AlphaFoldDB" id="A0A5J9TFL4"/>
<protein>
    <submittedName>
        <fullName evidence="2">Uncharacterized protein</fullName>
    </submittedName>
</protein>
<reference evidence="2 3" key="1">
    <citation type="journal article" date="2019" name="Sci. Rep.">
        <title>A high-quality genome of Eragrostis curvula grass provides insights into Poaceae evolution and supports new strategies to enhance forage quality.</title>
        <authorList>
            <person name="Carballo J."/>
            <person name="Santos B.A.C.M."/>
            <person name="Zappacosta D."/>
            <person name="Garbus I."/>
            <person name="Selva J.P."/>
            <person name="Gallo C.A."/>
            <person name="Diaz A."/>
            <person name="Albertini E."/>
            <person name="Caccamo M."/>
            <person name="Echenique V."/>
        </authorList>
    </citation>
    <scope>NUCLEOTIDE SEQUENCE [LARGE SCALE GENOMIC DNA]</scope>
    <source>
        <strain evidence="3">cv. Victoria</strain>
        <tissue evidence="2">Leaf</tissue>
    </source>
</reference>
<comment type="caution">
    <text evidence="2">The sequence shown here is derived from an EMBL/GenBank/DDBJ whole genome shotgun (WGS) entry which is preliminary data.</text>
</comment>
<feature type="region of interest" description="Disordered" evidence="1">
    <location>
        <begin position="56"/>
        <end position="114"/>
    </location>
</feature>
<organism evidence="2 3">
    <name type="scientific">Eragrostis curvula</name>
    <name type="common">weeping love grass</name>
    <dbReference type="NCBI Taxonomy" id="38414"/>
    <lineage>
        <taxon>Eukaryota</taxon>
        <taxon>Viridiplantae</taxon>
        <taxon>Streptophyta</taxon>
        <taxon>Embryophyta</taxon>
        <taxon>Tracheophyta</taxon>
        <taxon>Spermatophyta</taxon>
        <taxon>Magnoliopsida</taxon>
        <taxon>Liliopsida</taxon>
        <taxon>Poales</taxon>
        <taxon>Poaceae</taxon>
        <taxon>PACMAD clade</taxon>
        <taxon>Chloridoideae</taxon>
        <taxon>Eragrostideae</taxon>
        <taxon>Eragrostidinae</taxon>
        <taxon>Eragrostis</taxon>
    </lineage>
</organism>
<dbReference type="EMBL" id="RWGY01000039">
    <property type="protein sequence ID" value="TVU10074.1"/>
    <property type="molecule type" value="Genomic_DNA"/>
</dbReference>
<evidence type="ECO:0000313" key="2">
    <source>
        <dbReference type="EMBL" id="TVU10074.1"/>
    </source>
</evidence>
<keyword evidence="3" id="KW-1185">Reference proteome</keyword>
<feature type="compositionally biased region" description="Acidic residues" evidence="1">
    <location>
        <begin position="67"/>
        <end position="76"/>
    </location>
</feature>
<feature type="compositionally biased region" description="Basic and acidic residues" evidence="1">
    <location>
        <begin position="78"/>
        <end position="88"/>
    </location>
</feature>
<evidence type="ECO:0000313" key="3">
    <source>
        <dbReference type="Proteomes" id="UP000324897"/>
    </source>
</evidence>
<sequence>MPQNATSPVSMAAQEVDQIAMVKKTMQMSISSFGMAVAGRERVHTYCKDSQMARKRRSTLVDLSSSSDEDDSDFVEDSGLKFHNERSSRPFCSEFGHDSESSESEDFVEALYHR</sequence>
<accession>A0A5J9TFL4</accession>
<dbReference type="Proteomes" id="UP000324897">
    <property type="component" value="Chromosome 3"/>
</dbReference>
<name>A0A5J9TFL4_9POAL</name>
<dbReference type="Gramene" id="TVU10074">
    <property type="protein sequence ID" value="TVU10074"/>
    <property type="gene ID" value="EJB05_43582"/>
</dbReference>